<keyword evidence="3" id="KW-1185">Reference proteome</keyword>
<dbReference type="AlphaFoldDB" id="A0A9E6PHH9"/>
<dbReference type="Proteomes" id="UP000634530">
    <property type="component" value="Chromosome"/>
</dbReference>
<dbReference type="KEGG" id="pvw:HU752_021765"/>
<reference evidence="2 3" key="1">
    <citation type="journal article" date="2020" name="Microorganisms">
        <title>Reliable Identification of Environmental Pseudomonas Isolates Using the rpoD Gene.</title>
        <authorList>
            <consortium name="The Broad Institute Genome Sequencing Platform"/>
            <person name="Girard L."/>
            <person name="Lood C."/>
            <person name="Rokni-Zadeh H."/>
            <person name="van Noort V."/>
            <person name="Lavigne R."/>
            <person name="De Mot R."/>
        </authorList>
    </citation>
    <scope>NUCLEOTIDE SEQUENCE [LARGE SCALE GENOMIC DNA]</scope>
    <source>
        <strain evidence="2 3">RW8P3</strain>
    </source>
</reference>
<reference evidence="2 3" key="2">
    <citation type="journal article" date="2021" name="Microorganisms">
        <title>The Ever-Expanding Pseudomonas Genus: Description of 43 New Species and Partition of the Pseudomonas putida Group.</title>
        <authorList>
            <person name="Girard L."/>
            <person name="Lood C."/>
            <person name="Hofte M."/>
            <person name="Vandamme P."/>
            <person name="Rokni-Zadeh H."/>
            <person name="van Noort V."/>
            <person name="Lavigne R."/>
            <person name="De Mot R."/>
        </authorList>
    </citation>
    <scope>NUCLEOTIDE SEQUENCE [LARGE SCALE GENOMIC DNA]</scope>
    <source>
        <strain evidence="2 3">RW8P3</strain>
    </source>
</reference>
<dbReference type="EMBL" id="CP077093">
    <property type="protein sequence ID" value="QXI26544.1"/>
    <property type="molecule type" value="Genomic_DNA"/>
</dbReference>
<evidence type="ECO:0000313" key="2">
    <source>
        <dbReference type="EMBL" id="QXI26544.1"/>
    </source>
</evidence>
<organism evidence="2 3">
    <name type="scientific">Pseudomonas vanderleydeniana</name>
    <dbReference type="NCBI Taxonomy" id="2745495"/>
    <lineage>
        <taxon>Bacteria</taxon>
        <taxon>Pseudomonadati</taxon>
        <taxon>Pseudomonadota</taxon>
        <taxon>Gammaproteobacteria</taxon>
        <taxon>Pseudomonadales</taxon>
        <taxon>Pseudomonadaceae</taxon>
        <taxon>Pseudomonas</taxon>
    </lineage>
</organism>
<name>A0A9E6PHH9_9PSED</name>
<feature type="region of interest" description="Disordered" evidence="1">
    <location>
        <begin position="14"/>
        <end position="51"/>
    </location>
</feature>
<sequence>MNVGSIIASAPWLMQRSEQEIRQTPSARDPGPVETERQQAPARSAEPGGFRAQLTTPALASLASAQLREQKIEALIEPLKQANAVFTRLPRPSPLQDAQQAFEKRFPGEPRPVDLNRLHLRVCQLGEPPQVVASPCVAELIAAHYGGHDIHDLHARYPLVTGPLYYEPGNTCQRAADADSDHDSPWVPGFISTQDVLQFISQLPTNQPRNLAARQTRDFLSRGEDGWQARQRLGNIRKDQIALEARLQDNDRILGKAGQALVGAVVSHPCATELARAYPNEQARPKLYSLAVLVDDGPNRHPPLTLQGPFVMVQPNGEDGAELLVLYLPKLGLKQFNSREALRASIAASPALGHYLPEGIQARLPETTRPVLDTLEPIPPDISVFEHSIQQQIDKQERDTRYRLEQAGKRGVDLTEFDWIAHHSARDFRRSFEPPRLLTHPPTLRPLAAGTALAIPLRA</sequence>
<protein>
    <submittedName>
        <fullName evidence="2">Uncharacterized protein</fullName>
    </submittedName>
</protein>
<proteinExistence type="predicted"/>
<evidence type="ECO:0000313" key="3">
    <source>
        <dbReference type="Proteomes" id="UP000634530"/>
    </source>
</evidence>
<gene>
    <name evidence="2" type="ORF">HU752_021765</name>
</gene>
<dbReference type="RefSeq" id="WP_186675446.1">
    <property type="nucleotide sequence ID" value="NZ_CP077093.1"/>
</dbReference>
<accession>A0A9E6PHH9</accession>
<evidence type="ECO:0000256" key="1">
    <source>
        <dbReference type="SAM" id="MobiDB-lite"/>
    </source>
</evidence>